<reference evidence="2 3" key="1">
    <citation type="submission" date="2016-09" db="EMBL/GenBank/DDBJ databases">
        <authorList>
            <person name="Capua I."/>
            <person name="De Benedictis P."/>
            <person name="Joannis T."/>
            <person name="Lombin L.H."/>
            <person name="Cattoli G."/>
        </authorList>
    </citation>
    <scope>NUCLEOTIDE SEQUENCE [LARGE SCALE GENOMIC DNA]</scope>
    <source>
        <strain evidence="2 3">IMI 309357</strain>
    </source>
</reference>
<dbReference type="EMBL" id="MJBS01000003">
    <property type="protein sequence ID" value="OHF04140.1"/>
    <property type="molecule type" value="Genomic_DNA"/>
</dbReference>
<keyword evidence="3" id="KW-1185">Reference proteome</keyword>
<name>A0A1G4BRY5_9PEZI</name>
<feature type="compositionally biased region" description="Polar residues" evidence="1">
    <location>
        <begin position="50"/>
        <end position="59"/>
    </location>
</feature>
<dbReference type="Proteomes" id="UP000176998">
    <property type="component" value="Unassembled WGS sequence"/>
</dbReference>
<feature type="non-terminal residue" evidence="2">
    <location>
        <position position="1"/>
    </location>
</feature>
<feature type="region of interest" description="Disordered" evidence="1">
    <location>
        <begin position="1"/>
        <end position="23"/>
    </location>
</feature>
<protein>
    <submittedName>
        <fullName evidence="2">Uncharacterized protein</fullName>
    </submittedName>
</protein>
<dbReference type="RefSeq" id="XP_022481275.1">
    <property type="nucleotide sequence ID" value="XM_022612136.1"/>
</dbReference>
<sequence>VSWLFSFRSEQERTTVGRHPRPAATPCNAGCNARHQQMNMHEMLSPRVSEYQTPAVRSTTRCKKSRTDSMAVH</sequence>
<proteinExistence type="predicted"/>
<dbReference type="GeneID" id="34553646"/>
<gene>
    <name evidence="2" type="ORF">CORC01_00479</name>
</gene>
<feature type="region of interest" description="Disordered" evidence="1">
    <location>
        <begin position="50"/>
        <end position="73"/>
    </location>
</feature>
<dbReference type="AlphaFoldDB" id="A0A1G4BRY5"/>
<evidence type="ECO:0000313" key="3">
    <source>
        <dbReference type="Proteomes" id="UP000176998"/>
    </source>
</evidence>
<evidence type="ECO:0000256" key="1">
    <source>
        <dbReference type="SAM" id="MobiDB-lite"/>
    </source>
</evidence>
<evidence type="ECO:0000313" key="2">
    <source>
        <dbReference type="EMBL" id="OHF04140.1"/>
    </source>
</evidence>
<organism evidence="2 3">
    <name type="scientific">Colletotrichum orchidophilum</name>
    <dbReference type="NCBI Taxonomy" id="1209926"/>
    <lineage>
        <taxon>Eukaryota</taxon>
        <taxon>Fungi</taxon>
        <taxon>Dikarya</taxon>
        <taxon>Ascomycota</taxon>
        <taxon>Pezizomycotina</taxon>
        <taxon>Sordariomycetes</taxon>
        <taxon>Hypocreomycetidae</taxon>
        <taxon>Glomerellales</taxon>
        <taxon>Glomerellaceae</taxon>
        <taxon>Colletotrichum</taxon>
    </lineage>
</organism>
<comment type="caution">
    <text evidence="2">The sequence shown here is derived from an EMBL/GenBank/DDBJ whole genome shotgun (WGS) entry which is preliminary data.</text>
</comment>
<accession>A0A1G4BRY5</accession>